<gene>
    <name evidence="3" type="ORF">A3B19_02310</name>
</gene>
<dbReference type="InterPro" id="IPR001173">
    <property type="entry name" value="Glyco_trans_2-like"/>
</dbReference>
<feature type="transmembrane region" description="Helical" evidence="1">
    <location>
        <begin position="391"/>
        <end position="411"/>
    </location>
</feature>
<dbReference type="Gene3D" id="3.90.550.10">
    <property type="entry name" value="Spore Coat Polysaccharide Biosynthesis Protein SpsA, Chain A"/>
    <property type="match status" value="1"/>
</dbReference>
<evidence type="ECO:0000313" key="3">
    <source>
        <dbReference type="EMBL" id="OGF87606.1"/>
    </source>
</evidence>
<keyword evidence="1" id="KW-0812">Transmembrane</keyword>
<sequence>MTDKKYLKIAFSPELRGKDRLIYRALEIFPGALAWGTLSGMFLASYFIPVYAAFFIIIFDLYWLIKTVFLSLHLRANARRMKIHLDTDWAERLTRFHWEHLWHLVIFPMANESREVVKSSVEAILKSAWPKERMIVALSYEERYGEHGRAVAEKILADFGPALPNIFSTMHPTGLEGEIPGKGGNETWAAREAKKIFIDPRRIPYENIIVSSFDVDTQIYPRYFECLAWHFLTAKNPVRASYQPVPVFNNNIWSAPALSRVVATSGTFWQMMQQERPERLTTFSSHSMSFKALADLDFWQTNIVSEDSRIFWNSLLFYDGQYESIPLSYPVSMDANLAPTFWRTVKNVYRQQRRWAWGVENFPYTVFGFLKNKKIPLRTKLYYTFNMIEGYWSWSTNALLLFALGWLPVLLGGREFNTMVLAYNLPTITRTIMTFAMVGLVASAIISMQLLPPRPPHYGRLRTASMVLQWILVPFTIIAFGAIPALDAQTRLMLGKYMGFWITPKHRK</sequence>
<dbReference type="AlphaFoldDB" id="A0A1F5XII5"/>
<dbReference type="Proteomes" id="UP000177346">
    <property type="component" value="Unassembled WGS sequence"/>
</dbReference>
<evidence type="ECO:0000259" key="2">
    <source>
        <dbReference type="Pfam" id="PF13632"/>
    </source>
</evidence>
<dbReference type="InterPro" id="IPR029044">
    <property type="entry name" value="Nucleotide-diphossugar_trans"/>
</dbReference>
<protein>
    <recommendedName>
        <fullName evidence="2">Glycosyltransferase 2-like domain-containing protein</fullName>
    </recommendedName>
</protein>
<evidence type="ECO:0000256" key="1">
    <source>
        <dbReference type="SAM" id="Phobius"/>
    </source>
</evidence>
<name>A0A1F5XII5_9BACT</name>
<keyword evidence="1" id="KW-0472">Membrane</keyword>
<feature type="transmembrane region" description="Helical" evidence="1">
    <location>
        <begin position="431"/>
        <end position="451"/>
    </location>
</feature>
<comment type="caution">
    <text evidence="3">The sequence shown here is derived from an EMBL/GenBank/DDBJ whole genome shotgun (WGS) entry which is preliminary data.</text>
</comment>
<accession>A0A1F5XII5</accession>
<dbReference type="PANTHER" id="PTHR36851:SF1">
    <property type="entry name" value="GLYCO_TRANS_2-LIKE DOMAIN-CONTAINING PROTEIN"/>
    <property type="match status" value="1"/>
</dbReference>
<dbReference type="PANTHER" id="PTHR36851">
    <property type="entry name" value="UNNAMED PRODUCT"/>
    <property type="match status" value="1"/>
</dbReference>
<keyword evidence="1" id="KW-1133">Transmembrane helix</keyword>
<feature type="transmembrane region" description="Helical" evidence="1">
    <location>
        <begin position="21"/>
        <end position="44"/>
    </location>
</feature>
<dbReference type="EMBL" id="MFIF01000003">
    <property type="protein sequence ID" value="OGF87606.1"/>
    <property type="molecule type" value="Genomic_DNA"/>
</dbReference>
<evidence type="ECO:0000313" key="4">
    <source>
        <dbReference type="Proteomes" id="UP000177346"/>
    </source>
</evidence>
<dbReference type="Pfam" id="PF13632">
    <property type="entry name" value="Glyco_trans_2_3"/>
    <property type="match status" value="1"/>
</dbReference>
<feature type="transmembrane region" description="Helical" evidence="1">
    <location>
        <begin position="463"/>
        <end position="486"/>
    </location>
</feature>
<reference evidence="3 4" key="1">
    <citation type="journal article" date="2016" name="Nat. Commun.">
        <title>Thousands of microbial genomes shed light on interconnected biogeochemical processes in an aquifer system.</title>
        <authorList>
            <person name="Anantharaman K."/>
            <person name="Brown C.T."/>
            <person name="Hug L.A."/>
            <person name="Sharon I."/>
            <person name="Castelle C.J."/>
            <person name="Probst A.J."/>
            <person name="Thomas B.C."/>
            <person name="Singh A."/>
            <person name="Wilkins M.J."/>
            <person name="Karaoz U."/>
            <person name="Brodie E.L."/>
            <person name="Williams K.H."/>
            <person name="Hubbard S.S."/>
            <person name="Banfield J.F."/>
        </authorList>
    </citation>
    <scope>NUCLEOTIDE SEQUENCE [LARGE SCALE GENOMIC DNA]</scope>
</reference>
<feature type="domain" description="Glycosyltransferase 2-like" evidence="2">
    <location>
        <begin position="214"/>
        <end position="405"/>
    </location>
</feature>
<proteinExistence type="predicted"/>
<feature type="transmembrane region" description="Helical" evidence="1">
    <location>
        <begin position="50"/>
        <end position="72"/>
    </location>
</feature>
<organism evidence="3 4">
    <name type="scientific">Candidatus Giovannonibacteria bacterium RIFCSPLOWO2_01_FULL_46_32</name>
    <dbReference type="NCBI Taxonomy" id="1798353"/>
    <lineage>
        <taxon>Bacteria</taxon>
        <taxon>Candidatus Giovannoniibacteriota</taxon>
    </lineage>
</organism>